<sequence length="94" mass="10902">MNNQQEVLKDRRCTQINRWSFVSSIICLLLYVIFRWQSIVLCITIGTFFFGLIGFSGVRDWKGMLRSITTVIITLALSIFLTFILLFGKLLHLV</sequence>
<keyword evidence="1" id="KW-1133">Transmembrane helix</keyword>
<reference evidence="2 3" key="1">
    <citation type="submission" date="2013-04" db="EMBL/GenBank/DDBJ databases">
        <title>Draft genome of the heavy metal tolerant bacterium Lysinibacillus sphaericus strain OT4b.31.</title>
        <authorList>
            <person name="Pena-Montenegro T.D."/>
            <person name="Dussan J."/>
        </authorList>
    </citation>
    <scope>NUCLEOTIDE SEQUENCE [LARGE SCALE GENOMIC DNA]</scope>
    <source>
        <strain evidence="2 3">OT4b.31</strain>
    </source>
</reference>
<dbReference type="EMBL" id="AQPX01000017">
    <property type="protein sequence ID" value="EON72631.1"/>
    <property type="molecule type" value="Genomic_DNA"/>
</dbReference>
<feature type="transmembrane region" description="Helical" evidence="1">
    <location>
        <begin position="39"/>
        <end position="58"/>
    </location>
</feature>
<dbReference type="AlphaFoldDB" id="R7ZF28"/>
<comment type="caution">
    <text evidence="2">The sequence shown here is derived from an EMBL/GenBank/DDBJ whole genome shotgun (WGS) entry which is preliminary data.</text>
</comment>
<feature type="transmembrane region" description="Helical" evidence="1">
    <location>
        <begin position="64"/>
        <end position="88"/>
    </location>
</feature>
<keyword evidence="1" id="KW-0472">Membrane</keyword>
<evidence type="ECO:0000256" key="1">
    <source>
        <dbReference type="SAM" id="Phobius"/>
    </source>
</evidence>
<proteinExistence type="predicted"/>
<gene>
    <name evidence="2" type="ORF">H131_10838</name>
</gene>
<dbReference type="HOGENOM" id="CLU_151128_0_0_9"/>
<accession>R7ZF28</accession>
<feature type="transmembrane region" description="Helical" evidence="1">
    <location>
        <begin position="16"/>
        <end position="34"/>
    </location>
</feature>
<organism evidence="2 3">
    <name type="scientific">Lysinibacillus sphaericus OT4b.31</name>
    <dbReference type="NCBI Taxonomy" id="1285586"/>
    <lineage>
        <taxon>Bacteria</taxon>
        <taxon>Bacillati</taxon>
        <taxon>Bacillota</taxon>
        <taxon>Bacilli</taxon>
        <taxon>Bacillales</taxon>
        <taxon>Bacillaceae</taxon>
        <taxon>Lysinibacillus</taxon>
    </lineage>
</organism>
<dbReference type="Proteomes" id="UP000013911">
    <property type="component" value="Unassembled WGS sequence"/>
</dbReference>
<protein>
    <submittedName>
        <fullName evidence="2">Uncharacterized protein</fullName>
    </submittedName>
</protein>
<evidence type="ECO:0000313" key="2">
    <source>
        <dbReference type="EMBL" id="EON72631.1"/>
    </source>
</evidence>
<name>R7ZF28_LYSSH</name>
<keyword evidence="1" id="KW-0812">Transmembrane</keyword>
<evidence type="ECO:0000313" key="3">
    <source>
        <dbReference type="Proteomes" id="UP000013911"/>
    </source>
</evidence>
<dbReference type="eggNOG" id="ENOG5033B8U">
    <property type="taxonomic scope" value="Bacteria"/>
</dbReference>